<dbReference type="AlphaFoldDB" id="A0A917J374"/>
<keyword evidence="2" id="KW-1185">Reference proteome</keyword>
<name>A0A917J374_9BACT</name>
<reference evidence="1" key="2">
    <citation type="submission" date="2020-09" db="EMBL/GenBank/DDBJ databases">
        <authorList>
            <person name="Sun Q."/>
            <person name="Zhou Y."/>
        </authorList>
    </citation>
    <scope>NUCLEOTIDE SEQUENCE</scope>
    <source>
        <strain evidence="1">CGMCC 1.15290</strain>
    </source>
</reference>
<dbReference type="EMBL" id="BMIB01000006">
    <property type="protein sequence ID" value="GGH81311.1"/>
    <property type="molecule type" value="Genomic_DNA"/>
</dbReference>
<proteinExistence type="predicted"/>
<reference evidence="1" key="1">
    <citation type="journal article" date="2014" name="Int. J. Syst. Evol. Microbiol.">
        <title>Complete genome sequence of Corynebacterium casei LMG S-19264T (=DSM 44701T), isolated from a smear-ripened cheese.</title>
        <authorList>
            <consortium name="US DOE Joint Genome Institute (JGI-PGF)"/>
            <person name="Walter F."/>
            <person name="Albersmeier A."/>
            <person name="Kalinowski J."/>
            <person name="Ruckert C."/>
        </authorList>
    </citation>
    <scope>NUCLEOTIDE SEQUENCE</scope>
    <source>
        <strain evidence="1">CGMCC 1.15290</strain>
    </source>
</reference>
<organism evidence="1 2">
    <name type="scientific">Filimonas zeae</name>
    <dbReference type="NCBI Taxonomy" id="1737353"/>
    <lineage>
        <taxon>Bacteria</taxon>
        <taxon>Pseudomonadati</taxon>
        <taxon>Bacteroidota</taxon>
        <taxon>Chitinophagia</taxon>
        <taxon>Chitinophagales</taxon>
        <taxon>Chitinophagaceae</taxon>
        <taxon>Filimonas</taxon>
    </lineage>
</organism>
<dbReference type="Pfam" id="PF16250">
    <property type="entry name" value="DUF4907"/>
    <property type="match status" value="1"/>
</dbReference>
<accession>A0A917J374</accession>
<dbReference type="InterPro" id="IPR032593">
    <property type="entry name" value="DUF4907"/>
</dbReference>
<comment type="caution">
    <text evidence="1">The sequence shown here is derived from an EMBL/GenBank/DDBJ whole genome shotgun (WGS) entry which is preliminary data.</text>
</comment>
<evidence type="ECO:0000313" key="1">
    <source>
        <dbReference type="EMBL" id="GGH81311.1"/>
    </source>
</evidence>
<evidence type="ECO:0000313" key="2">
    <source>
        <dbReference type="Proteomes" id="UP000627292"/>
    </source>
</evidence>
<gene>
    <name evidence="1" type="ORF">GCM10011379_53510</name>
</gene>
<protein>
    <recommendedName>
        <fullName evidence="3">DUF4907 domain-containing protein</fullName>
    </recommendedName>
</protein>
<evidence type="ECO:0008006" key="3">
    <source>
        <dbReference type="Google" id="ProtNLM"/>
    </source>
</evidence>
<dbReference type="Proteomes" id="UP000627292">
    <property type="component" value="Unassembled WGS sequence"/>
</dbReference>
<sequence length="99" mass="11145">MLLAVVSCKEQKKKESPDDLLPIELKLVQLGEGQWGYDIYVDHKMYIKQDRIPAVSGLHAFVSKEEAEKTGKLVVEKIKKGQVPALSKAEIQQLNITIK</sequence>